<evidence type="ECO:0000313" key="2">
    <source>
        <dbReference type="EMBL" id="KAK8169570.1"/>
    </source>
</evidence>
<comment type="caution">
    <text evidence="2">The sequence shown here is derived from an EMBL/GenBank/DDBJ whole genome shotgun (WGS) entry which is preliminary data.</text>
</comment>
<evidence type="ECO:0000313" key="3">
    <source>
        <dbReference type="Proteomes" id="UP001456524"/>
    </source>
</evidence>
<gene>
    <name evidence="2" type="ORF">IWX90DRAFT_182149</name>
</gene>
<evidence type="ECO:0000256" key="1">
    <source>
        <dbReference type="SAM" id="MobiDB-lite"/>
    </source>
</evidence>
<keyword evidence="3" id="KW-1185">Reference proteome</keyword>
<dbReference type="EMBL" id="JBBWUH010000004">
    <property type="protein sequence ID" value="KAK8169570.1"/>
    <property type="molecule type" value="Genomic_DNA"/>
</dbReference>
<sequence length="297" mass="32971">MSATPCSIGTDSLCCPAHRCQFGRWSPLDWVSSFPGPPCRLNACPLKHKSGPPRRQRRRRRRLPSVTSTRPVAPSPAAKHDMFAMTHPLLLQPSLCALCCYHGRLSSATRNCKTPRPPCGPKQPPPPSPPYPSSLAHRRTWDCRLSDLSRSRSEPTNQKQNPCSDASTHCCCCCCCCVSPPSLPSQKQTPTHWLHTCLPLANPSSPSPHPLASLRRRCRRRRPLVGPLPTHPYPVHPTPSSRLAVRSSLCLLRSTKYLLPPSNFPTRQRAAARLTPDRRARTFVAHHQKTPLSAGCR</sequence>
<organism evidence="2 3">
    <name type="scientific">Phyllosticta citrichinensis</name>
    <dbReference type="NCBI Taxonomy" id="1130410"/>
    <lineage>
        <taxon>Eukaryota</taxon>
        <taxon>Fungi</taxon>
        <taxon>Dikarya</taxon>
        <taxon>Ascomycota</taxon>
        <taxon>Pezizomycotina</taxon>
        <taxon>Dothideomycetes</taxon>
        <taxon>Dothideomycetes incertae sedis</taxon>
        <taxon>Botryosphaeriales</taxon>
        <taxon>Phyllostictaceae</taxon>
        <taxon>Phyllosticta</taxon>
    </lineage>
</organism>
<reference evidence="2 3" key="1">
    <citation type="journal article" date="2022" name="G3 (Bethesda)">
        <title>Enemy or ally: a genomic approach to elucidate the lifestyle of Phyllosticta citrichinaensis.</title>
        <authorList>
            <person name="Buijs V.A."/>
            <person name="Groenewald J.Z."/>
            <person name="Haridas S."/>
            <person name="LaButti K.M."/>
            <person name="Lipzen A."/>
            <person name="Martin F.M."/>
            <person name="Barry K."/>
            <person name="Grigoriev I.V."/>
            <person name="Crous P.W."/>
            <person name="Seidl M.F."/>
        </authorList>
    </citation>
    <scope>NUCLEOTIDE SEQUENCE [LARGE SCALE GENOMIC DNA]</scope>
    <source>
        <strain evidence="2 3">CBS 129764</strain>
    </source>
</reference>
<feature type="compositionally biased region" description="Pro residues" evidence="1">
    <location>
        <begin position="115"/>
        <end position="132"/>
    </location>
</feature>
<feature type="region of interest" description="Disordered" evidence="1">
    <location>
        <begin position="45"/>
        <end position="78"/>
    </location>
</feature>
<name>A0ABR1XVW5_9PEZI</name>
<accession>A0ABR1XVW5</accession>
<feature type="compositionally biased region" description="Basic residues" evidence="1">
    <location>
        <begin position="46"/>
        <end position="63"/>
    </location>
</feature>
<dbReference type="Proteomes" id="UP001456524">
    <property type="component" value="Unassembled WGS sequence"/>
</dbReference>
<protein>
    <submittedName>
        <fullName evidence="2">Uncharacterized protein</fullName>
    </submittedName>
</protein>
<proteinExistence type="predicted"/>
<feature type="region of interest" description="Disordered" evidence="1">
    <location>
        <begin position="111"/>
        <end position="136"/>
    </location>
</feature>